<organism evidence="1 2">
    <name type="scientific">Pangasianodon gigas</name>
    <name type="common">Mekong giant catfish</name>
    <name type="synonym">Pangasius gigas</name>
    <dbReference type="NCBI Taxonomy" id="30993"/>
    <lineage>
        <taxon>Eukaryota</taxon>
        <taxon>Metazoa</taxon>
        <taxon>Chordata</taxon>
        <taxon>Craniata</taxon>
        <taxon>Vertebrata</taxon>
        <taxon>Euteleostomi</taxon>
        <taxon>Actinopterygii</taxon>
        <taxon>Neopterygii</taxon>
        <taxon>Teleostei</taxon>
        <taxon>Ostariophysi</taxon>
        <taxon>Siluriformes</taxon>
        <taxon>Pangasiidae</taxon>
        <taxon>Pangasianodon</taxon>
    </lineage>
</organism>
<evidence type="ECO:0000313" key="1">
    <source>
        <dbReference type="EMBL" id="MCI4388165.1"/>
    </source>
</evidence>
<dbReference type="Proteomes" id="UP000829447">
    <property type="component" value="Linkage Group LG17"/>
</dbReference>
<proteinExistence type="predicted"/>
<name>A0ACC5XBD0_PANGG</name>
<feature type="non-terminal residue" evidence="1">
    <location>
        <position position="65"/>
    </location>
</feature>
<evidence type="ECO:0000313" key="2">
    <source>
        <dbReference type="Proteomes" id="UP000829447"/>
    </source>
</evidence>
<comment type="caution">
    <text evidence="1">The sequence shown here is derived from an EMBL/GenBank/DDBJ whole genome shotgun (WGS) entry which is preliminary data.</text>
</comment>
<sequence>MVDFKLSQVTMDALMRMLPHDETHGWGHHITILITVYWLAHGLSYSVVDWHCCMGMVPWLELNLG</sequence>
<gene>
    <name evidence="1" type="ORF">PGIGA_G00082470</name>
</gene>
<accession>A0ACC5XBD0</accession>
<protein>
    <submittedName>
        <fullName evidence="1">Uncharacterized protein</fullName>
    </submittedName>
</protein>
<dbReference type="EMBL" id="CM040470">
    <property type="protein sequence ID" value="MCI4388165.1"/>
    <property type="molecule type" value="Genomic_DNA"/>
</dbReference>
<keyword evidence="2" id="KW-1185">Reference proteome</keyword>
<reference evidence="1 2" key="1">
    <citation type="journal article" date="2022" name="bioRxiv">
        <title>An ancient truncated duplication of the anti-Mullerian hormone receptor type 2 gene is a potential conserved master sex determinant in the Pangasiidae catfish family.</title>
        <authorList>
            <person name="Wen M."/>
            <person name="Pan Q."/>
            <person name="Jouanno E."/>
            <person name="Montfort J."/>
            <person name="Zahm M."/>
            <person name="Cabau C."/>
            <person name="Klopp C."/>
            <person name="Iampietro C."/>
            <person name="Roques C."/>
            <person name="Bouchez O."/>
            <person name="Castinel A."/>
            <person name="Donnadieu C."/>
            <person name="Parrinello H."/>
            <person name="Poncet C."/>
            <person name="Belmonte E."/>
            <person name="Gautier V."/>
            <person name="Avarre J.-C."/>
            <person name="Dugue R."/>
            <person name="Gustiano R."/>
            <person name="Ha T.T.T."/>
            <person name="Campet M."/>
            <person name="Sriphairoj K."/>
            <person name="Ribolli J."/>
            <person name="de Almeida F.L."/>
            <person name="Desvignes T."/>
            <person name="Postlethwait J.H."/>
            <person name="Bucao C.F."/>
            <person name="Robinson-Rechavi M."/>
            <person name="Bobe J."/>
            <person name="Herpin A."/>
            <person name="Guiguen Y."/>
        </authorList>
    </citation>
    <scope>NUCLEOTIDE SEQUENCE [LARGE SCALE GENOMIC DNA]</scope>
    <source>
        <strain evidence="1">YG-Dec2019</strain>
    </source>
</reference>